<dbReference type="AlphaFoldDB" id="A0A8D3DIP4"/>
<proteinExistence type="predicted"/>
<dbReference type="Proteomes" id="UP000694558">
    <property type="component" value="Chromosome 10"/>
</dbReference>
<evidence type="ECO:0000313" key="2">
    <source>
        <dbReference type="Proteomes" id="UP000694558"/>
    </source>
</evidence>
<organism evidence="1 2">
    <name type="scientific">Scophthalmus maximus</name>
    <name type="common">Turbot</name>
    <name type="synonym">Psetta maxima</name>
    <dbReference type="NCBI Taxonomy" id="52904"/>
    <lineage>
        <taxon>Eukaryota</taxon>
        <taxon>Metazoa</taxon>
        <taxon>Chordata</taxon>
        <taxon>Craniata</taxon>
        <taxon>Vertebrata</taxon>
        <taxon>Euteleostomi</taxon>
        <taxon>Actinopterygii</taxon>
        <taxon>Neopterygii</taxon>
        <taxon>Teleostei</taxon>
        <taxon>Neoteleostei</taxon>
        <taxon>Acanthomorphata</taxon>
        <taxon>Carangaria</taxon>
        <taxon>Pleuronectiformes</taxon>
        <taxon>Pleuronectoidei</taxon>
        <taxon>Scophthalmidae</taxon>
        <taxon>Scophthalmus</taxon>
    </lineage>
</organism>
<protein>
    <submittedName>
        <fullName evidence="1">Uncharacterized protein</fullName>
    </submittedName>
</protein>
<dbReference type="Ensembl" id="ENSSMAT00000076663.1">
    <property type="protein sequence ID" value="ENSSMAP00000059403.1"/>
    <property type="gene ID" value="ENSSMAG00000031065.1"/>
</dbReference>
<sequence>MSFSHLGEREKCCWTQGSGLLTLFWCDCTSLLLICELDQQGRVLGRCYSGHAILQATLALLSQPVLICCQSIQNDTFLNVSGSREEG</sequence>
<reference evidence="1" key="1">
    <citation type="submission" date="2023-05" db="EMBL/GenBank/DDBJ databases">
        <title>High-quality long-read genome of Scophthalmus maximus.</title>
        <authorList>
            <person name="Lien S."/>
            <person name="Martinez P."/>
        </authorList>
    </citation>
    <scope>NUCLEOTIDE SEQUENCE [LARGE SCALE GENOMIC DNA]</scope>
</reference>
<reference evidence="1" key="2">
    <citation type="submission" date="2025-08" db="UniProtKB">
        <authorList>
            <consortium name="Ensembl"/>
        </authorList>
    </citation>
    <scope>IDENTIFICATION</scope>
</reference>
<name>A0A8D3DIP4_SCOMX</name>
<accession>A0A8D3DIP4</accession>
<evidence type="ECO:0000313" key="1">
    <source>
        <dbReference type="Ensembl" id="ENSSMAP00000059403.1"/>
    </source>
</evidence>